<dbReference type="Pfam" id="PF07690">
    <property type="entry name" value="MFS_1"/>
    <property type="match status" value="1"/>
</dbReference>
<dbReference type="PANTHER" id="PTHR23513">
    <property type="entry name" value="INTEGRAL MEMBRANE EFFLUX PROTEIN-RELATED"/>
    <property type="match status" value="1"/>
</dbReference>
<feature type="transmembrane region" description="Helical" evidence="7">
    <location>
        <begin position="106"/>
        <end position="123"/>
    </location>
</feature>
<dbReference type="Gene3D" id="1.20.1250.20">
    <property type="entry name" value="MFS general substrate transporter like domains"/>
    <property type="match status" value="1"/>
</dbReference>
<evidence type="ECO:0000256" key="7">
    <source>
        <dbReference type="SAM" id="Phobius"/>
    </source>
</evidence>
<keyword evidence="3" id="KW-1003">Cell membrane</keyword>
<sequence>MTMIALAWIVLAKTHSPLQSGMVYAFVSLPVLLGGPVAGALVDRWSRRQMMLTADGVRAVLILLIPAGWALGLTRLWLVYAVIFVNTLWSLVFATSERAIIPELAGANLPIVNSLLAMTRHTADLVGPVLGGVLVSGFAHPSWVLVLDAGTFVWSFIMIRTLPNDRWSRKTESLPQPRSSMGLQLREGAYYFLHHGDVWALGLTMALANMMAGPLENLFLVATHTQFAMQASGFGVLVTALGGGLFMGAWLTPRLLSKWSTFSIVYSGIALFALGLMGFAQTKVGWLAIIIAGVIGMAMSPVNIGITTWLQQKIPSDYRGRVFGLLGSVNQFLSPLAMVTAGWILERQTVTLVATLLGGIGILVSILGVLVVRPHMSPDKDGNTKIHA</sequence>
<dbReference type="PANTHER" id="PTHR23513:SF6">
    <property type="entry name" value="MAJOR FACILITATOR SUPERFAMILY ASSOCIATED DOMAIN-CONTAINING PROTEIN"/>
    <property type="match status" value="1"/>
</dbReference>
<feature type="transmembrane region" description="Helical" evidence="7">
    <location>
        <begin position="263"/>
        <end position="280"/>
    </location>
</feature>
<feature type="transmembrane region" description="Helical" evidence="7">
    <location>
        <begin position="227"/>
        <end position="251"/>
    </location>
</feature>
<feature type="transmembrane region" description="Helical" evidence="7">
    <location>
        <begin position="22"/>
        <end position="42"/>
    </location>
</feature>
<evidence type="ECO:0000256" key="2">
    <source>
        <dbReference type="ARBA" id="ARBA00022448"/>
    </source>
</evidence>
<dbReference type="GO" id="GO:0005886">
    <property type="term" value="C:plasma membrane"/>
    <property type="evidence" value="ECO:0007669"/>
    <property type="project" value="UniProtKB-SubCell"/>
</dbReference>
<reference evidence="9 10" key="1">
    <citation type="journal article" date="2014" name="BMC Genomics">
        <title>Comparison of environmental and isolate Sulfobacillus genomes reveals diverse carbon, sulfur, nitrogen, and hydrogen metabolisms.</title>
        <authorList>
            <person name="Justice N.B."/>
            <person name="Norman A."/>
            <person name="Brown C.T."/>
            <person name="Singh A."/>
            <person name="Thomas B.C."/>
            <person name="Banfield J.F."/>
        </authorList>
    </citation>
    <scope>NUCLEOTIDE SEQUENCE [LARGE SCALE GENOMIC DNA]</scope>
    <source>
        <strain evidence="9">AMDSBA1</strain>
    </source>
</reference>
<feature type="transmembrane region" description="Helical" evidence="7">
    <location>
        <begin position="286"/>
        <end position="310"/>
    </location>
</feature>
<dbReference type="InterPro" id="IPR020846">
    <property type="entry name" value="MFS_dom"/>
</dbReference>
<proteinExistence type="predicted"/>
<evidence type="ECO:0000313" key="9">
    <source>
        <dbReference type="EMBL" id="PSR24631.1"/>
    </source>
</evidence>
<name>A0A2T2WQW1_9FIRM</name>
<evidence type="ECO:0000313" key="10">
    <source>
        <dbReference type="Proteomes" id="UP000242699"/>
    </source>
</evidence>
<feature type="transmembrane region" description="Helical" evidence="7">
    <location>
        <begin position="351"/>
        <end position="372"/>
    </location>
</feature>
<dbReference type="AlphaFoldDB" id="A0A2T2WQW1"/>
<organism evidence="9 10">
    <name type="scientific">Sulfobacillus benefaciens</name>
    <dbReference type="NCBI Taxonomy" id="453960"/>
    <lineage>
        <taxon>Bacteria</taxon>
        <taxon>Bacillati</taxon>
        <taxon>Bacillota</taxon>
        <taxon>Clostridia</taxon>
        <taxon>Eubacteriales</taxon>
        <taxon>Clostridiales Family XVII. Incertae Sedis</taxon>
        <taxon>Sulfobacillus</taxon>
    </lineage>
</organism>
<dbReference type="CDD" id="cd06173">
    <property type="entry name" value="MFS_MefA_like"/>
    <property type="match status" value="1"/>
</dbReference>
<evidence type="ECO:0000256" key="3">
    <source>
        <dbReference type="ARBA" id="ARBA00022475"/>
    </source>
</evidence>
<dbReference type="SUPFAM" id="SSF103473">
    <property type="entry name" value="MFS general substrate transporter"/>
    <property type="match status" value="1"/>
</dbReference>
<keyword evidence="2" id="KW-0813">Transport</keyword>
<keyword evidence="6 7" id="KW-0472">Membrane</keyword>
<evidence type="ECO:0000256" key="4">
    <source>
        <dbReference type="ARBA" id="ARBA00022692"/>
    </source>
</evidence>
<dbReference type="InterPro" id="IPR036259">
    <property type="entry name" value="MFS_trans_sf"/>
</dbReference>
<evidence type="ECO:0000259" key="8">
    <source>
        <dbReference type="PROSITE" id="PS50850"/>
    </source>
</evidence>
<dbReference type="GO" id="GO:0022857">
    <property type="term" value="F:transmembrane transporter activity"/>
    <property type="evidence" value="ECO:0007669"/>
    <property type="project" value="InterPro"/>
</dbReference>
<dbReference type="PROSITE" id="PS50850">
    <property type="entry name" value="MFS"/>
    <property type="match status" value="1"/>
</dbReference>
<evidence type="ECO:0000256" key="6">
    <source>
        <dbReference type="ARBA" id="ARBA00023136"/>
    </source>
</evidence>
<protein>
    <recommendedName>
        <fullName evidence="8">Major facilitator superfamily (MFS) profile domain-containing protein</fullName>
    </recommendedName>
</protein>
<evidence type="ECO:0000256" key="5">
    <source>
        <dbReference type="ARBA" id="ARBA00022989"/>
    </source>
</evidence>
<feature type="transmembrane region" description="Helical" evidence="7">
    <location>
        <begin position="322"/>
        <end position="345"/>
    </location>
</feature>
<comment type="caution">
    <text evidence="9">The sequence shown here is derived from an EMBL/GenBank/DDBJ whole genome shotgun (WGS) entry which is preliminary data.</text>
</comment>
<feature type="domain" description="Major facilitator superfamily (MFS) profile" evidence="8">
    <location>
        <begin position="1"/>
        <end position="377"/>
    </location>
</feature>
<comment type="subcellular location">
    <subcellularLocation>
        <location evidence="1">Cell membrane</location>
        <topology evidence="1">Multi-pass membrane protein</topology>
    </subcellularLocation>
</comment>
<dbReference type="EMBL" id="PXYT01000072">
    <property type="protein sequence ID" value="PSR24631.1"/>
    <property type="molecule type" value="Genomic_DNA"/>
</dbReference>
<accession>A0A2T2WQW1</accession>
<keyword evidence="5 7" id="KW-1133">Transmembrane helix</keyword>
<dbReference type="Proteomes" id="UP000242699">
    <property type="component" value="Unassembled WGS sequence"/>
</dbReference>
<keyword evidence="4 7" id="KW-0812">Transmembrane</keyword>
<gene>
    <name evidence="9" type="ORF">C7B43_18605</name>
</gene>
<evidence type="ECO:0000256" key="1">
    <source>
        <dbReference type="ARBA" id="ARBA00004651"/>
    </source>
</evidence>
<dbReference type="InterPro" id="IPR011701">
    <property type="entry name" value="MFS"/>
</dbReference>